<dbReference type="GO" id="GO:0003677">
    <property type="term" value="F:DNA binding"/>
    <property type="evidence" value="ECO:0007669"/>
    <property type="project" value="UniProtKB-KW"/>
</dbReference>
<dbReference type="GO" id="GO:1901135">
    <property type="term" value="P:carbohydrate derivative metabolic process"/>
    <property type="evidence" value="ECO:0007669"/>
    <property type="project" value="InterPro"/>
</dbReference>
<dbReference type="CDD" id="cd05013">
    <property type="entry name" value="SIS_RpiR"/>
    <property type="match status" value="1"/>
</dbReference>
<dbReference type="Proteomes" id="UP000886842">
    <property type="component" value="Unassembled WGS sequence"/>
</dbReference>
<name>A0A9D1KPM1_9ACTN</name>
<dbReference type="PANTHER" id="PTHR30514">
    <property type="entry name" value="GLUCOKINASE"/>
    <property type="match status" value="1"/>
</dbReference>
<keyword evidence="1" id="KW-0805">Transcription regulation</keyword>
<dbReference type="SUPFAM" id="SSF53697">
    <property type="entry name" value="SIS domain"/>
    <property type="match status" value="1"/>
</dbReference>
<dbReference type="Pfam" id="PF01380">
    <property type="entry name" value="SIS"/>
    <property type="match status" value="1"/>
</dbReference>
<feature type="domain" description="SIS" evidence="6">
    <location>
        <begin position="132"/>
        <end position="272"/>
    </location>
</feature>
<sequence length="299" mass="30908">MADMPTGSLLERVGSLRGDGPPSARRIAATITDRPLWAASCGIVELARTSQTSVGSVNRFCRSLGLQGYKDLRVALAQGVGGDGVDNAAVDPSGDIHPATSAQETVAIIAAASQQAISHTVDVLDLAALDDLAERLDRARLVQVVAYGGSAHVGTYLASQLTGIGVVCLSDSDVNTAASYAATLGADDVLIAVSHSGRARHAVDLVRAATAQGTHTVAITSSGSSPLAEAAQECLATTARTVSARYRGTAGRHAQLFVTDALTVRVAQRRHARAQSLLDRAGEITAAYQMPADRRTRSS</sequence>
<accession>A0A9D1KPM1</accession>
<gene>
    <name evidence="7" type="ORF">IAA98_13270</name>
</gene>
<evidence type="ECO:0000259" key="5">
    <source>
        <dbReference type="PROSITE" id="PS51071"/>
    </source>
</evidence>
<comment type="caution">
    <text evidence="7">The sequence shown here is derived from an EMBL/GenBank/DDBJ whole genome shotgun (WGS) entry which is preliminary data.</text>
</comment>
<evidence type="ECO:0000313" key="8">
    <source>
        <dbReference type="Proteomes" id="UP000886842"/>
    </source>
</evidence>
<dbReference type="PROSITE" id="PS51071">
    <property type="entry name" value="HTH_RPIR"/>
    <property type="match status" value="1"/>
</dbReference>
<dbReference type="InterPro" id="IPR047640">
    <property type="entry name" value="RpiR-like"/>
</dbReference>
<dbReference type="GO" id="GO:0097367">
    <property type="term" value="F:carbohydrate derivative binding"/>
    <property type="evidence" value="ECO:0007669"/>
    <property type="project" value="InterPro"/>
</dbReference>
<proteinExistence type="predicted"/>
<evidence type="ECO:0000256" key="2">
    <source>
        <dbReference type="ARBA" id="ARBA00023125"/>
    </source>
</evidence>
<dbReference type="Gene3D" id="3.40.50.10490">
    <property type="entry name" value="Glucose-6-phosphate isomerase like protein, domain 1"/>
    <property type="match status" value="1"/>
</dbReference>
<dbReference type="EMBL" id="DVLP01000389">
    <property type="protein sequence ID" value="HIT76548.1"/>
    <property type="molecule type" value="Genomic_DNA"/>
</dbReference>
<dbReference type="GO" id="GO:0003700">
    <property type="term" value="F:DNA-binding transcription factor activity"/>
    <property type="evidence" value="ECO:0007669"/>
    <property type="project" value="InterPro"/>
</dbReference>
<dbReference type="PANTHER" id="PTHR30514:SF1">
    <property type="entry name" value="HTH-TYPE TRANSCRIPTIONAL REGULATOR HEXR-RELATED"/>
    <property type="match status" value="1"/>
</dbReference>
<dbReference type="Gene3D" id="1.10.10.10">
    <property type="entry name" value="Winged helix-like DNA-binding domain superfamily/Winged helix DNA-binding domain"/>
    <property type="match status" value="1"/>
</dbReference>
<reference evidence="7" key="1">
    <citation type="submission" date="2020-10" db="EMBL/GenBank/DDBJ databases">
        <authorList>
            <person name="Gilroy R."/>
        </authorList>
    </citation>
    <scope>NUCLEOTIDE SEQUENCE</scope>
    <source>
        <strain evidence="7">ChiGjej1B1-24693</strain>
    </source>
</reference>
<keyword evidence="3" id="KW-0804">Transcription</keyword>
<feature type="region of interest" description="Disordered" evidence="4">
    <location>
        <begin position="1"/>
        <end position="22"/>
    </location>
</feature>
<dbReference type="InterPro" id="IPR036388">
    <property type="entry name" value="WH-like_DNA-bd_sf"/>
</dbReference>
<dbReference type="InterPro" id="IPR035472">
    <property type="entry name" value="RpiR-like_SIS"/>
</dbReference>
<dbReference type="InterPro" id="IPR000281">
    <property type="entry name" value="HTH_RpiR"/>
</dbReference>
<evidence type="ECO:0000259" key="6">
    <source>
        <dbReference type="PROSITE" id="PS51464"/>
    </source>
</evidence>
<keyword evidence="2" id="KW-0238">DNA-binding</keyword>
<dbReference type="SUPFAM" id="SSF46689">
    <property type="entry name" value="Homeodomain-like"/>
    <property type="match status" value="1"/>
</dbReference>
<dbReference type="Pfam" id="PF01418">
    <property type="entry name" value="HTH_6"/>
    <property type="match status" value="1"/>
</dbReference>
<evidence type="ECO:0000256" key="4">
    <source>
        <dbReference type="SAM" id="MobiDB-lite"/>
    </source>
</evidence>
<reference evidence="7" key="2">
    <citation type="journal article" date="2021" name="PeerJ">
        <title>Extensive microbial diversity within the chicken gut microbiome revealed by metagenomics and culture.</title>
        <authorList>
            <person name="Gilroy R."/>
            <person name="Ravi A."/>
            <person name="Getino M."/>
            <person name="Pursley I."/>
            <person name="Horton D.L."/>
            <person name="Alikhan N.F."/>
            <person name="Baker D."/>
            <person name="Gharbi K."/>
            <person name="Hall N."/>
            <person name="Watson M."/>
            <person name="Adriaenssens E.M."/>
            <person name="Foster-Nyarko E."/>
            <person name="Jarju S."/>
            <person name="Secka A."/>
            <person name="Antonio M."/>
            <person name="Oren A."/>
            <person name="Chaudhuri R.R."/>
            <person name="La Ragione R."/>
            <person name="Hildebrand F."/>
            <person name="Pallen M.J."/>
        </authorList>
    </citation>
    <scope>NUCLEOTIDE SEQUENCE</scope>
    <source>
        <strain evidence="7">ChiGjej1B1-24693</strain>
    </source>
</reference>
<evidence type="ECO:0000256" key="1">
    <source>
        <dbReference type="ARBA" id="ARBA00023015"/>
    </source>
</evidence>
<dbReference type="InterPro" id="IPR009057">
    <property type="entry name" value="Homeodomain-like_sf"/>
</dbReference>
<dbReference type="AlphaFoldDB" id="A0A9D1KPM1"/>
<feature type="domain" description="HTH rpiR-type" evidence="5">
    <location>
        <begin position="7"/>
        <end position="83"/>
    </location>
</feature>
<dbReference type="PROSITE" id="PS51464">
    <property type="entry name" value="SIS"/>
    <property type="match status" value="1"/>
</dbReference>
<protein>
    <submittedName>
        <fullName evidence="7">MurR/RpiR family transcriptional regulator</fullName>
    </submittedName>
</protein>
<dbReference type="InterPro" id="IPR001347">
    <property type="entry name" value="SIS_dom"/>
</dbReference>
<dbReference type="InterPro" id="IPR046348">
    <property type="entry name" value="SIS_dom_sf"/>
</dbReference>
<organism evidence="7 8">
    <name type="scientific">Candidatus Avipropionibacterium avicola</name>
    <dbReference type="NCBI Taxonomy" id="2840701"/>
    <lineage>
        <taxon>Bacteria</taxon>
        <taxon>Bacillati</taxon>
        <taxon>Actinomycetota</taxon>
        <taxon>Actinomycetes</taxon>
        <taxon>Propionibacteriales</taxon>
        <taxon>Propionibacteriaceae</taxon>
        <taxon>Propionibacteriaceae incertae sedis</taxon>
        <taxon>Candidatus Avipropionibacterium</taxon>
    </lineage>
</organism>
<evidence type="ECO:0000313" key="7">
    <source>
        <dbReference type="EMBL" id="HIT76548.1"/>
    </source>
</evidence>
<evidence type="ECO:0000256" key="3">
    <source>
        <dbReference type="ARBA" id="ARBA00023163"/>
    </source>
</evidence>